<dbReference type="InterPro" id="IPR008337">
    <property type="entry name" value="Capsule_biosynth_CapB"/>
</dbReference>
<dbReference type="Proteomes" id="UP000199608">
    <property type="component" value="Unassembled WGS sequence"/>
</dbReference>
<evidence type="ECO:0000256" key="1">
    <source>
        <dbReference type="SAM" id="Coils"/>
    </source>
</evidence>
<dbReference type="InterPro" id="IPR016024">
    <property type="entry name" value="ARM-type_fold"/>
</dbReference>
<organism evidence="2 3">
    <name type="scientific">Desulfobacula phenolica</name>
    <dbReference type="NCBI Taxonomy" id="90732"/>
    <lineage>
        <taxon>Bacteria</taxon>
        <taxon>Pseudomonadati</taxon>
        <taxon>Thermodesulfobacteriota</taxon>
        <taxon>Desulfobacteria</taxon>
        <taxon>Desulfobacterales</taxon>
        <taxon>Desulfobacteraceae</taxon>
        <taxon>Desulfobacula</taxon>
    </lineage>
</organism>
<dbReference type="RefSeq" id="WP_092237162.1">
    <property type="nucleotide sequence ID" value="NZ_FNLL01000012.1"/>
</dbReference>
<reference evidence="3" key="1">
    <citation type="submission" date="2016-10" db="EMBL/GenBank/DDBJ databases">
        <authorList>
            <person name="Varghese N."/>
            <person name="Submissions S."/>
        </authorList>
    </citation>
    <scope>NUCLEOTIDE SEQUENCE [LARGE SCALE GENOMIC DNA]</scope>
    <source>
        <strain evidence="3">DSM 3384</strain>
    </source>
</reference>
<protein>
    <submittedName>
        <fullName evidence="2">Poly-gamma-glutamate synthase PgsB/CapB</fullName>
    </submittedName>
</protein>
<dbReference type="EMBL" id="FNLL01000012">
    <property type="protein sequence ID" value="SDU55773.1"/>
    <property type="molecule type" value="Genomic_DNA"/>
</dbReference>
<evidence type="ECO:0000313" key="2">
    <source>
        <dbReference type="EMBL" id="SDU55773.1"/>
    </source>
</evidence>
<dbReference type="GO" id="GO:0016020">
    <property type="term" value="C:membrane"/>
    <property type="evidence" value="ECO:0007669"/>
    <property type="project" value="InterPro"/>
</dbReference>
<feature type="coiled-coil region" evidence="1">
    <location>
        <begin position="1155"/>
        <end position="1199"/>
    </location>
</feature>
<proteinExistence type="predicted"/>
<dbReference type="SUPFAM" id="SSF48371">
    <property type="entry name" value="ARM repeat"/>
    <property type="match status" value="1"/>
</dbReference>
<evidence type="ECO:0000313" key="3">
    <source>
        <dbReference type="Proteomes" id="UP000199608"/>
    </source>
</evidence>
<name>A0A1H2JHB9_9BACT</name>
<sequence>MKKNMKQIKQETQHILKADLSNLEDKLFTEKINKLTDKFLADRFLPDKFLTDKFLNRKALNKQAANFPEKRRLSYQIINFLVNESMAEQEAIRALNVLRVDYNLRFASANTNIEKKALILQFAVDLGASASRIKGDKRAFKRWFGYDVVLERCSRKIARIEYHLVFLLNRLGVIASKALGSVSDKAEQERILNRINIEKTLKPLLAFSGDERVKIETFRCMTRIIRTLPSQVKNEIIEEEIITFIYRASLDVRQQIWIQCEAFDLLSVLDPDSFFQAATRRLFNPVDGDDLFVRRKIIQLFHDHFNNEKEIKKFIPTISRDISPFVRQAVPGVLIKFLIRQTSGTQNEDIVSWLRHILFKDFSPKVRAAGLLAVASSDDLILLFTGTVSDLIFDHLSMEKDPFAVRVSFKCVYDIINTLNTAGHHDGAAAFFERQLPVITQLHKTAKSLSVRRWAALTREKLLIQTDDEAKDLMEKLAAIIPHIRPGKKKRLPKSWFKNMDDNSIGRILCVLALEDFSLGLEKGITGIFLFRGERFGFRVWRFLHEFFSPSPDKRQGFSHITGRKYFGHLRAPSGIGSELTRTKVPGEPLYVDTESGWRPYLPLVDDAVGCSKTVFLTRPVKIYTPEGVTKMYSPRSLFRRALAWISLTLGFSKHADFRNWEETSRENPDNYIRSLRKLGFDIQFEGFAVIPPQKDEDPSVTRFFAFGLPFFTPDVWTRFKYYFFSAYENSLYELGLFSAALLFFFLYKNLSLSHAVASARKQITLVIGGWGTRGKSGVERLKAAVFEALGHGLVNKTTGCEAMFLHAFPFGKTREMFLFRPYDKATIWEHHHMIRMTQKLKSKIFLWECMALSPAFVKILQQQWTRDDVSTITNTYPDHEDIQGPAGINIPQVMTNFIPKKGVLITSEEEMKPILARDAQEKKTKIEYTGWLESGLLTPDVLGRFTYEEHPSNVALVLKLAGFLDIDPDFALREMADRVIPDIGALKVFPVAPIKNKKLAFINGMSANERFATLSNWKRMKLDSPDYENTPETIISTLVNNRADRITRSRMFASIIVEDLSADYHFLIGSNLSGLMGFITAAWDEYLEKINLFPTETNDRNAGLSTFRQVAVKLRIALSSQTVINRAKVMLNSLGAKLSQEEIKTAVTHPASLLENTTLKNLELKNRAKKTEQIIHHIEKLKKQNKEAEAFQEKIKQQPSTKALEMEFKTLVTRWFKQKLIVIENVHATGEQIINTICSHTPPGLLNRVMGLQNIKGPGLDFVYRWQAWEQCYLAGQNLLNDREPEVFEQGLNMLTSFQDYGMLCRDYLINILDQTAGKGIAQTEKYQAGIALIRSNLDTAVTAIKNNLTVAGSENSIASKITGMVEAVLDAGDAVKRRKIADRIYKDLINERISHERAAIELKKLNQRQKGGWLAG</sequence>
<keyword evidence="3" id="KW-1185">Reference proteome</keyword>
<gene>
    <name evidence="2" type="ORF">SAMN04487931_11291</name>
</gene>
<accession>A0A1H2JHB9</accession>
<dbReference type="GO" id="GO:0045227">
    <property type="term" value="P:capsule polysaccharide biosynthetic process"/>
    <property type="evidence" value="ECO:0007669"/>
    <property type="project" value="InterPro"/>
</dbReference>
<keyword evidence="1" id="KW-0175">Coiled coil</keyword>
<dbReference type="PRINTS" id="PR01758">
    <property type="entry name" value="CAPSULEPROTB"/>
</dbReference>